<feature type="compositionally biased region" description="Pro residues" evidence="2">
    <location>
        <begin position="557"/>
        <end position="568"/>
    </location>
</feature>
<dbReference type="InterPro" id="IPR015940">
    <property type="entry name" value="UBA"/>
</dbReference>
<accession>A0AAN9TA95</accession>
<feature type="compositionally biased region" description="Polar residues" evidence="2">
    <location>
        <begin position="685"/>
        <end position="694"/>
    </location>
</feature>
<reference evidence="4 5" key="1">
    <citation type="submission" date="2024-03" db="EMBL/GenBank/DDBJ databases">
        <title>Adaptation during the transition from Ophiocordyceps entomopathogen to insect associate is accompanied by gene loss and intensified selection.</title>
        <authorList>
            <person name="Ward C.M."/>
            <person name="Onetto C.A."/>
            <person name="Borneman A.R."/>
        </authorList>
    </citation>
    <scope>NUCLEOTIDE SEQUENCE [LARGE SCALE GENOMIC DNA]</scope>
    <source>
        <strain evidence="4">AWRI1</strain>
        <tissue evidence="4">Single Adult Female</tissue>
    </source>
</reference>
<dbReference type="InterPro" id="IPR012677">
    <property type="entry name" value="Nucleotide-bd_a/b_plait_sf"/>
</dbReference>
<proteinExistence type="predicted"/>
<dbReference type="GO" id="GO:0000932">
    <property type="term" value="C:P-body"/>
    <property type="evidence" value="ECO:0007669"/>
    <property type="project" value="TreeGrafter"/>
</dbReference>
<feature type="compositionally biased region" description="Low complexity" evidence="2">
    <location>
        <begin position="176"/>
        <end position="200"/>
    </location>
</feature>
<feature type="compositionally biased region" description="Polar residues" evidence="2">
    <location>
        <begin position="255"/>
        <end position="285"/>
    </location>
</feature>
<dbReference type="PROSITE" id="PS50030">
    <property type="entry name" value="UBA"/>
    <property type="match status" value="1"/>
</dbReference>
<dbReference type="InterPro" id="IPR035979">
    <property type="entry name" value="RBD_domain_sf"/>
</dbReference>
<dbReference type="EMBL" id="JBBCAQ010000034">
    <property type="protein sequence ID" value="KAK7580298.1"/>
    <property type="molecule type" value="Genomic_DNA"/>
</dbReference>
<dbReference type="InterPro" id="IPR026805">
    <property type="entry name" value="GW182_M_dom"/>
</dbReference>
<protein>
    <recommendedName>
        <fullName evidence="3">UBA domain-containing protein</fullName>
    </recommendedName>
</protein>
<dbReference type="SUPFAM" id="SSF54928">
    <property type="entry name" value="RNA-binding domain, RBD"/>
    <property type="match status" value="1"/>
</dbReference>
<dbReference type="InterPro" id="IPR033503">
    <property type="entry name" value="GW182_RRM"/>
</dbReference>
<feature type="region of interest" description="Disordered" evidence="2">
    <location>
        <begin position="1199"/>
        <end position="1238"/>
    </location>
</feature>
<dbReference type="InterPro" id="IPR009060">
    <property type="entry name" value="UBA-like_sf"/>
</dbReference>
<dbReference type="Gene3D" id="3.30.70.330">
    <property type="match status" value="1"/>
</dbReference>
<feature type="compositionally biased region" description="Polar residues" evidence="2">
    <location>
        <begin position="1064"/>
        <end position="1092"/>
    </location>
</feature>
<feature type="compositionally biased region" description="Pro residues" evidence="2">
    <location>
        <begin position="576"/>
        <end position="585"/>
    </location>
</feature>
<evidence type="ECO:0000313" key="5">
    <source>
        <dbReference type="Proteomes" id="UP001367676"/>
    </source>
</evidence>
<evidence type="ECO:0000259" key="3">
    <source>
        <dbReference type="PROSITE" id="PS50030"/>
    </source>
</evidence>
<organism evidence="4 5">
    <name type="scientific">Parthenolecanium corni</name>
    <dbReference type="NCBI Taxonomy" id="536013"/>
    <lineage>
        <taxon>Eukaryota</taxon>
        <taxon>Metazoa</taxon>
        <taxon>Ecdysozoa</taxon>
        <taxon>Arthropoda</taxon>
        <taxon>Hexapoda</taxon>
        <taxon>Insecta</taxon>
        <taxon>Pterygota</taxon>
        <taxon>Neoptera</taxon>
        <taxon>Paraneoptera</taxon>
        <taxon>Hemiptera</taxon>
        <taxon>Sternorrhyncha</taxon>
        <taxon>Coccoidea</taxon>
        <taxon>Coccidae</taxon>
        <taxon>Parthenolecanium</taxon>
    </lineage>
</organism>
<dbReference type="InterPro" id="IPR000504">
    <property type="entry name" value="RRM_dom"/>
</dbReference>
<evidence type="ECO:0000256" key="1">
    <source>
        <dbReference type="ARBA" id="ARBA00022884"/>
    </source>
</evidence>
<dbReference type="PANTHER" id="PTHR13020">
    <property type="entry name" value="TRINUCLEOTIDE REPEAT-CONTAINING GENE 6"/>
    <property type="match status" value="1"/>
</dbReference>
<dbReference type="PANTHER" id="PTHR13020:SF25">
    <property type="entry name" value="PROTEIN GAWKY"/>
    <property type="match status" value="1"/>
</dbReference>
<dbReference type="Pfam" id="PF00627">
    <property type="entry name" value="UBA"/>
    <property type="match status" value="1"/>
</dbReference>
<dbReference type="GO" id="GO:0005654">
    <property type="term" value="C:nucleoplasm"/>
    <property type="evidence" value="ECO:0007669"/>
    <property type="project" value="TreeGrafter"/>
</dbReference>
<dbReference type="GO" id="GO:0035278">
    <property type="term" value="P:miRNA-mediated gene silencing by inhibition of translation"/>
    <property type="evidence" value="ECO:0007669"/>
    <property type="project" value="InterPro"/>
</dbReference>
<dbReference type="GO" id="GO:0060213">
    <property type="term" value="P:positive regulation of nuclear-transcribed mRNA poly(A) tail shortening"/>
    <property type="evidence" value="ECO:0007669"/>
    <property type="project" value="TreeGrafter"/>
</dbReference>
<feature type="region of interest" description="Disordered" evidence="2">
    <location>
        <begin position="651"/>
        <end position="716"/>
    </location>
</feature>
<keyword evidence="1" id="KW-0694">RNA-binding</keyword>
<feature type="region of interest" description="Disordered" evidence="2">
    <location>
        <begin position="172"/>
        <end position="346"/>
    </location>
</feature>
<dbReference type="Proteomes" id="UP001367676">
    <property type="component" value="Unassembled WGS sequence"/>
</dbReference>
<feature type="region of interest" description="Disordered" evidence="2">
    <location>
        <begin position="359"/>
        <end position="608"/>
    </location>
</feature>
<feature type="compositionally biased region" description="Low complexity" evidence="2">
    <location>
        <begin position="241"/>
        <end position="254"/>
    </location>
</feature>
<feature type="compositionally biased region" description="Polar residues" evidence="2">
    <location>
        <begin position="796"/>
        <end position="812"/>
    </location>
</feature>
<feature type="compositionally biased region" description="Polar residues" evidence="2">
    <location>
        <begin position="101"/>
        <end position="114"/>
    </location>
</feature>
<name>A0AAN9TA95_9HEMI</name>
<feature type="region of interest" description="Disordered" evidence="2">
    <location>
        <begin position="1"/>
        <end position="36"/>
    </location>
</feature>
<dbReference type="InterPro" id="IPR052068">
    <property type="entry name" value="GW182_domain"/>
</dbReference>
<sequence>MSKPPQFDLGCEPKSSRSQKSDSGCVEGSRAGSLHSPKLTLSCSLISVISSSSMLEEPDPPSYHTLQSSLDFDGGTSMARHFTTVADSGAQDRNKFPSYIFNHNDSSQSTNKPSAKNDRDGESEMWSLTPKKRKYIPVDPSAVSSCLFFDLINIYKRAWGIPLQCKLVGGGETTLNSSSSGSVPGSANNNSPPSGASGAPTNNNNSNWPAGHNPPSSGVAGNAWTAGGNGTNSGGRQQVGSNNANNASHPSSTSQNNVKGGNNTGNQNQPSGSSQPTNTVATSWAQAAGKNLPPSSSSSNTSPGTNASTSTTATSPNPVNNLGSPNGSGNGNNVNSSSSCSKQQIEDLKSMRDSLFATDGWGGQHVNQDSSWDIPASPEPAPAKDGAAGGAASSIPWKPNVNNGTELWEANLRNGGQPPPQSTPQKTTPWGHTPTSNIGGTWGEDDDGESSNVWTGSSSSGPNPGAQQWGNTSNNPAPMWSTNKKDEWGNSGNGWNDPRELQRSGNGIDPRSNLVDTPHMRTGIDHRNIGGDSMIRNDPRGISGRINGSVSSDPMWGGPPPQPPPGPGPHHHVTPNGPPPGPPAPASKMVPPGPGVSHWKELNSVGGGNMGRNAMQCPPGSSLPQHRMNTPGMNSAAGAAMTGMKPDQLWAHSNNTGAWGDNGPHDMNTSPWANEEKMTPWNEPGLNTWNSAQKPKTPITPGGGWNEGDVDPSNWGHVPKVGPKTLTKEYVWGSKQFRILSNMNFKKDDIENALRASSMNLEDALEYLNATKAGSNVNNMDGWRRHEIDASPFDHSANQPFSSHRFNPQQQLPFAVPPGGNGGGGNGTNTSNISNLNPAMVQKILTHQPPPQPTSVQSFNQTSRSSQSQPSAHQLRMLVQQIQMAVSAGYLNHQILNQPLAPTTLILLNNLLQQIKNLQQLQQQASQQSMYPGGQPHKSGAYMTLTVKQQQCKQTIQSLQSQIITTQSMYMKQQQQQQQQQQQPSQHLGAPVQQQGVNMNDLFKQQDPVSMLQGNFNDFGLKDNQMAVNPGLQHQSRLNQWKLPSSMDKDDMSCNEFSRAPGATSKNAPASGSPNLNPLSVQTDSTWSNVSNRDGGWPESVNEMSDSKDWGSSASSTNFTDLVPEFEPGKPWKGNQMKSVEDDPNMTPGSVVRSPLLALSTMKDSDIFNSASNTATSFENNEANSVYNLGKVNNANSGASKTGWGDASAQPGAVSELWGAPKSRGPPPGLAAGMSSNQMVNKSSNGWASLASPRWSTGNSQSPWMGSSWLLLRNLTPQIDGSTLKTLCMQHGPVNNFHLFLNHGIALAKYGSRDEASKAQGALNSCVLGNTTIFAESPAENEVHTLLQQLNQQSSSNNNNWPRNGGNNQGKPMQNSAVSAGSLQTTSDTWSSSSGGGSSSQLWPSSTLWGAPQSNLETADHHRTTPSSLNSFLPGDLLGGESM</sequence>
<dbReference type="GO" id="GO:0003723">
    <property type="term" value="F:RNA binding"/>
    <property type="evidence" value="ECO:0007669"/>
    <property type="project" value="UniProtKB-KW"/>
</dbReference>
<dbReference type="Pfam" id="PF00076">
    <property type="entry name" value="RRM_1"/>
    <property type="match status" value="1"/>
</dbReference>
<feature type="region of interest" description="Disordered" evidence="2">
    <location>
        <begin position="791"/>
        <end position="834"/>
    </location>
</feature>
<gene>
    <name evidence="4" type="ORF">V9T40_000927</name>
</gene>
<feature type="compositionally biased region" description="Basic and acidic residues" evidence="2">
    <location>
        <begin position="518"/>
        <end position="539"/>
    </location>
</feature>
<feature type="compositionally biased region" description="Polar residues" evidence="2">
    <location>
        <begin position="1371"/>
        <end position="1381"/>
    </location>
</feature>
<dbReference type="SUPFAM" id="SSF46934">
    <property type="entry name" value="UBA-like"/>
    <property type="match status" value="1"/>
</dbReference>
<keyword evidence="5" id="KW-1185">Reference proteome</keyword>
<evidence type="ECO:0000313" key="4">
    <source>
        <dbReference type="EMBL" id="KAK7580298.1"/>
    </source>
</evidence>
<feature type="region of interest" description="Disordered" evidence="2">
    <location>
        <begin position="1044"/>
        <end position="1150"/>
    </location>
</feature>
<feature type="compositionally biased region" description="Low complexity" evidence="2">
    <location>
        <begin position="383"/>
        <end position="392"/>
    </location>
</feature>
<feature type="compositionally biased region" description="Polar residues" evidence="2">
    <location>
        <begin position="465"/>
        <end position="482"/>
    </location>
</feature>
<feature type="compositionally biased region" description="Low complexity" evidence="2">
    <location>
        <begin position="1382"/>
        <end position="1409"/>
    </location>
</feature>
<comment type="caution">
    <text evidence="4">The sequence shown here is derived from an EMBL/GenBank/DDBJ whole genome shotgun (WGS) entry which is preliminary data.</text>
</comment>
<dbReference type="CDD" id="cd12435">
    <property type="entry name" value="RRM_GW182_like"/>
    <property type="match status" value="1"/>
</dbReference>
<feature type="region of interest" description="Disordered" evidence="2">
    <location>
        <begin position="846"/>
        <end position="874"/>
    </location>
</feature>
<feature type="compositionally biased region" description="Polar residues" evidence="2">
    <location>
        <begin position="854"/>
        <end position="872"/>
    </location>
</feature>
<dbReference type="Pfam" id="PF12938">
    <property type="entry name" value="M_domain"/>
    <property type="match status" value="1"/>
</dbReference>
<feature type="compositionally biased region" description="Low complexity" evidence="2">
    <location>
        <begin position="1352"/>
        <end position="1370"/>
    </location>
</feature>
<feature type="domain" description="UBA" evidence="3">
    <location>
        <begin position="725"/>
        <end position="771"/>
    </location>
</feature>
<feature type="region of interest" description="Disordered" evidence="2">
    <location>
        <begin position="96"/>
        <end position="126"/>
    </location>
</feature>
<evidence type="ECO:0000256" key="2">
    <source>
        <dbReference type="SAM" id="MobiDB-lite"/>
    </source>
</evidence>
<feature type="compositionally biased region" description="Low complexity" evidence="2">
    <location>
        <begin position="293"/>
        <end position="341"/>
    </location>
</feature>
<feature type="region of interest" description="Disordered" evidence="2">
    <location>
        <begin position="1352"/>
        <end position="1443"/>
    </location>
</feature>
<feature type="compositionally biased region" description="Low complexity" evidence="2">
    <location>
        <begin position="450"/>
        <end position="461"/>
    </location>
</feature>